<gene>
    <name evidence="1" type="ORF">GCM10022218_08940</name>
</gene>
<evidence type="ECO:0000313" key="1">
    <source>
        <dbReference type="EMBL" id="GAA4170436.1"/>
    </source>
</evidence>
<dbReference type="Proteomes" id="UP001500167">
    <property type="component" value="Unassembled WGS sequence"/>
</dbReference>
<protein>
    <submittedName>
        <fullName evidence="1">Uncharacterized protein</fullName>
    </submittedName>
</protein>
<organism evidence="1 2">
    <name type="scientific">Sphingobacterium ginsenosidimutans</name>
    <dbReference type="NCBI Taxonomy" id="687845"/>
    <lineage>
        <taxon>Bacteria</taxon>
        <taxon>Pseudomonadati</taxon>
        <taxon>Bacteroidota</taxon>
        <taxon>Sphingobacteriia</taxon>
        <taxon>Sphingobacteriales</taxon>
        <taxon>Sphingobacteriaceae</taxon>
        <taxon>Sphingobacterium</taxon>
    </lineage>
</organism>
<comment type="caution">
    <text evidence="1">The sequence shown here is derived from an EMBL/GenBank/DDBJ whole genome shotgun (WGS) entry which is preliminary data.</text>
</comment>
<proteinExistence type="predicted"/>
<keyword evidence="2" id="KW-1185">Reference proteome</keyword>
<sequence length="77" mass="9199">MVKENNEEVGRELPRAMMLDFFRNDLLELFPGWLSELNDILYLMFINEYNGVKLLNDVTFVSYWSKKGYCLFTRYGS</sequence>
<evidence type="ECO:0000313" key="2">
    <source>
        <dbReference type="Proteomes" id="UP001500167"/>
    </source>
</evidence>
<name>A0ABP7ZU31_9SPHI</name>
<accession>A0ABP7ZU31</accession>
<dbReference type="EMBL" id="BAAAZK010000002">
    <property type="protein sequence ID" value="GAA4170436.1"/>
    <property type="molecule type" value="Genomic_DNA"/>
</dbReference>
<reference evidence="2" key="1">
    <citation type="journal article" date="2019" name="Int. J. Syst. Evol. Microbiol.">
        <title>The Global Catalogue of Microorganisms (GCM) 10K type strain sequencing project: providing services to taxonomists for standard genome sequencing and annotation.</title>
        <authorList>
            <consortium name="The Broad Institute Genomics Platform"/>
            <consortium name="The Broad Institute Genome Sequencing Center for Infectious Disease"/>
            <person name="Wu L."/>
            <person name="Ma J."/>
        </authorList>
    </citation>
    <scope>NUCLEOTIDE SEQUENCE [LARGE SCALE GENOMIC DNA]</scope>
    <source>
        <strain evidence="2">JCM 16722</strain>
    </source>
</reference>